<proteinExistence type="predicted"/>
<dbReference type="InterPro" id="IPR017451">
    <property type="entry name" value="F-box-assoc_interact_dom"/>
</dbReference>
<accession>A0A9Q0JB91</accession>
<dbReference type="Proteomes" id="UP001141552">
    <property type="component" value="Unassembled WGS sequence"/>
</dbReference>
<dbReference type="InterPro" id="IPR006527">
    <property type="entry name" value="F-box-assoc_dom_typ1"/>
</dbReference>
<dbReference type="NCBIfam" id="TIGR01640">
    <property type="entry name" value="F_box_assoc_1"/>
    <property type="match status" value="1"/>
</dbReference>
<organism evidence="3 4">
    <name type="scientific">Turnera subulata</name>
    <dbReference type="NCBI Taxonomy" id="218843"/>
    <lineage>
        <taxon>Eukaryota</taxon>
        <taxon>Viridiplantae</taxon>
        <taxon>Streptophyta</taxon>
        <taxon>Embryophyta</taxon>
        <taxon>Tracheophyta</taxon>
        <taxon>Spermatophyta</taxon>
        <taxon>Magnoliopsida</taxon>
        <taxon>eudicotyledons</taxon>
        <taxon>Gunneridae</taxon>
        <taxon>Pentapetalae</taxon>
        <taxon>rosids</taxon>
        <taxon>fabids</taxon>
        <taxon>Malpighiales</taxon>
        <taxon>Passifloraceae</taxon>
        <taxon>Turnera</taxon>
    </lineage>
</organism>
<dbReference type="OrthoDB" id="591557at2759"/>
<dbReference type="InterPro" id="IPR001810">
    <property type="entry name" value="F-box_dom"/>
</dbReference>
<protein>
    <recommendedName>
        <fullName evidence="2">F-box domain-containing protein</fullName>
    </recommendedName>
</protein>
<dbReference type="Pfam" id="PF00646">
    <property type="entry name" value="F-box"/>
    <property type="match status" value="1"/>
</dbReference>
<dbReference type="PANTHER" id="PTHR31672:SF13">
    <property type="entry name" value="F-BOX PROTEIN CPR30-LIKE"/>
    <property type="match status" value="1"/>
</dbReference>
<dbReference type="SUPFAM" id="SSF50965">
    <property type="entry name" value="Galactose oxidase, central domain"/>
    <property type="match status" value="1"/>
</dbReference>
<name>A0A9Q0JB91_9ROSI</name>
<dbReference type="Pfam" id="PF07734">
    <property type="entry name" value="FBA_1"/>
    <property type="match status" value="1"/>
</dbReference>
<dbReference type="InterPro" id="IPR011043">
    <property type="entry name" value="Gal_Oxase/kelch_b-propeller"/>
</dbReference>
<dbReference type="SUPFAM" id="SSF81383">
    <property type="entry name" value="F-box domain"/>
    <property type="match status" value="1"/>
</dbReference>
<reference evidence="3" key="1">
    <citation type="submission" date="2022-02" db="EMBL/GenBank/DDBJ databases">
        <authorList>
            <person name="Henning P.M."/>
            <person name="McCubbin A.G."/>
            <person name="Shore J.S."/>
        </authorList>
    </citation>
    <scope>NUCLEOTIDE SEQUENCE</scope>
    <source>
        <strain evidence="3">F60SS</strain>
        <tissue evidence="3">Leaves</tissue>
    </source>
</reference>
<dbReference type="SMART" id="SM00256">
    <property type="entry name" value="FBOX"/>
    <property type="match status" value="1"/>
</dbReference>
<reference evidence="3" key="2">
    <citation type="journal article" date="2023" name="Plants (Basel)">
        <title>Annotation of the Turnera subulata (Passifloraceae) Draft Genome Reveals the S-Locus Evolved after the Divergence of Turneroideae from Passifloroideae in a Stepwise Manner.</title>
        <authorList>
            <person name="Henning P.M."/>
            <person name="Roalson E.H."/>
            <person name="Mir W."/>
            <person name="McCubbin A.G."/>
            <person name="Shore J.S."/>
        </authorList>
    </citation>
    <scope>NUCLEOTIDE SEQUENCE</scope>
    <source>
        <strain evidence="3">F60SS</strain>
    </source>
</reference>
<evidence type="ECO:0000259" key="2">
    <source>
        <dbReference type="SMART" id="SM00256"/>
    </source>
</evidence>
<dbReference type="InterPro" id="IPR050796">
    <property type="entry name" value="SCF_F-box_component"/>
</dbReference>
<dbReference type="PANTHER" id="PTHR31672">
    <property type="entry name" value="BNACNNG10540D PROTEIN"/>
    <property type="match status" value="1"/>
</dbReference>
<evidence type="ECO:0000313" key="3">
    <source>
        <dbReference type="EMBL" id="KAJ4835139.1"/>
    </source>
</evidence>
<dbReference type="EMBL" id="JAKUCV010004514">
    <property type="protein sequence ID" value="KAJ4835139.1"/>
    <property type="molecule type" value="Genomic_DNA"/>
</dbReference>
<evidence type="ECO:0000256" key="1">
    <source>
        <dbReference type="SAM" id="MobiDB-lite"/>
    </source>
</evidence>
<evidence type="ECO:0000313" key="4">
    <source>
        <dbReference type="Proteomes" id="UP001141552"/>
    </source>
</evidence>
<feature type="compositionally biased region" description="Basic and acidic residues" evidence="1">
    <location>
        <begin position="8"/>
        <end position="21"/>
    </location>
</feature>
<keyword evidence="4" id="KW-1185">Reference proteome</keyword>
<dbReference type="AlphaFoldDB" id="A0A9Q0JB91"/>
<feature type="domain" description="F-box" evidence="2">
    <location>
        <begin position="62"/>
        <end position="102"/>
    </location>
</feature>
<gene>
    <name evidence="3" type="ORF">Tsubulata_039684</name>
</gene>
<feature type="region of interest" description="Disordered" evidence="1">
    <location>
        <begin position="1"/>
        <end position="27"/>
    </location>
</feature>
<comment type="caution">
    <text evidence="3">The sequence shown here is derived from an EMBL/GenBank/DDBJ whole genome shotgun (WGS) entry which is preliminary data.</text>
</comment>
<dbReference type="InterPro" id="IPR036047">
    <property type="entry name" value="F-box-like_dom_sf"/>
</dbReference>
<sequence length="433" mass="49439">MSSSSSSHKQERRGESSDGRAMKMKHNKTRAPNNRLLVDQEIVKMEQLEISTNMAATNSSFLPPEIVEEIIALLPEKSIHRFRFLSKSWFSLLAIKYEVPKLLCCRIKTGSTDPFTVCSNEQTLFNAVVLPGYGGSVKDTVYTVPELPADGIRSYVIVGSCNGLVCLRCLSKREIFVLNPFTGICRKLPHMPFFSEKWDRYPYVYAFGYDSASDDYKVFLAGDGAKVVIFSLKTGSWRKVENPDGEYLQHILSSGRRGLLLNGALHWGPGTSYCGENTKIIAAFDLEKEIFFRVPSPPIWISDRYGRVPILGVVGKYLCMREGKKIWVMKEYCSEASWVHFISYKSSRDDKEHHLTYVCNFLPRFFKDGRYILLQYGREEYHHVLKWNNNLEESDEAEEYSKKIEIYAYPSTTAIAYTETLTSPYASSGCLFK</sequence>